<keyword evidence="1" id="KW-0175">Coiled coil</keyword>
<dbReference type="EMBL" id="JBEAFC010000010">
    <property type="protein sequence ID" value="KAL1537888.1"/>
    <property type="molecule type" value="Genomic_DNA"/>
</dbReference>
<accession>A0ABD1G4G9</accession>
<protein>
    <submittedName>
        <fullName evidence="3">Myosin-2-like isoform X5</fullName>
    </submittedName>
</protein>
<evidence type="ECO:0000256" key="1">
    <source>
        <dbReference type="SAM" id="Coils"/>
    </source>
</evidence>
<sequence length="166" mass="18743">MTIVKKERENAVLREKLQQYEAKWLEYESKTKSIEEIWHNQIASLQMSLAAARKNICADKSSTKSEKFFDNESPRFYDCEDASSQNPSAGALVKYSSKGTTASTCGDKGGSELAAPLVNKLESKKHKFVDEARAVMKMKSKSGHADGDKSHRKWNDLVPQRRFSLH</sequence>
<feature type="coiled-coil region" evidence="1">
    <location>
        <begin position="3"/>
        <end position="30"/>
    </location>
</feature>
<name>A0ABD1G4G9_SALDI</name>
<evidence type="ECO:0000313" key="3">
    <source>
        <dbReference type="EMBL" id="KAL1537888.1"/>
    </source>
</evidence>
<dbReference type="AlphaFoldDB" id="A0ABD1G4G9"/>
<gene>
    <name evidence="3" type="ORF">AAHA92_26690</name>
</gene>
<organism evidence="3 4">
    <name type="scientific">Salvia divinorum</name>
    <name type="common">Maria pastora</name>
    <name type="synonym">Diviner's sage</name>
    <dbReference type="NCBI Taxonomy" id="28513"/>
    <lineage>
        <taxon>Eukaryota</taxon>
        <taxon>Viridiplantae</taxon>
        <taxon>Streptophyta</taxon>
        <taxon>Embryophyta</taxon>
        <taxon>Tracheophyta</taxon>
        <taxon>Spermatophyta</taxon>
        <taxon>Magnoliopsida</taxon>
        <taxon>eudicotyledons</taxon>
        <taxon>Gunneridae</taxon>
        <taxon>Pentapetalae</taxon>
        <taxon>asterids</taxon>
        <taxon>lamiids</taxon>
        <taxon>Lamiales</taxon>
        <taxon>Lamiaceae</taxon>
        <taxon>Nepetoideae</taxon>
        <taxon>Mentheae</taxon>
        <taxon>Salviinae</taxon>
        <taxon>Salvia</taxon>
        <taxon>Salvia subgen. Calosphace</taxon>
    </lineage>
</organism>
<evidence type="ECO:0000256" key="2">
    <source>
        <dbReference type="SAM" id="MobiDB-lite"/>
    </source>
</evidence>
<keyword evidence="4" id="KW-1185">Reference proteome</keyword>
<evidence type="ECO:0000313" key="4">
    <source>
        <dbReference type="Proteomes" id="UP001567538"/>
    </source>
</evidence>
<feature type="compositionally biased region" description="Basic and acidic residues" evidence="2">
    <location>
        <begin position="143"/>
        <end position="155"/>
    </location>
</feature>
<reference evidence="3 4" key="1">
    <citation type="submission" date="2024-06" db="EMBL/GenBank/DDBJ databases">
        <title>A chromosome level genome sequence of Diviner's sage (Salvia divinorum).</title>
        <authorList>
            <person name="Ford S.A."/>
            <person name="Ro D.-K."/>
            <person name="Ness R.W."/>
            <person name="Phillips M.A."/>
        </authorList>
    </citation>
    <scope>NUCLEOTIDE SEQUENCE [LARGE SCALE GENOMIC DNA]</scope>
    <source>
        <strain evidence="3">SAF-2024a</strain>
        <tissue evidence="3">Leaf</tissue>
    </source>
</reference>
<feature type="region of interest" description="Disordered" evidence="2">
    <location>
        <begin position="138"/>
        <end position="166"/>
    </location>
</feature>
<proteinExistence type="predicted"/>
<comment type="caution">
    <text evidence="3">The sequence shown here is derived from an EMBL/GenBank/DDBJ whole genome shotgun (WGS) entry which is preliminary data.</text>
</comment>
<dbReference type="Proteomes" id="UP001567538">
    <property type="component" value="Unassembled WGS sequence"/>
</dbReference>